<evidence type="ECO:0000256" key="2">
    <source>
        <dbReference type="ARBA" id="ARBA00001946"/>
    </source>
</evidence>
<dbReference type="InterPro" id="IPR036076">
    <property type="entry name" value="FBPase_V_sf"/>
</dbReference>
<evidence type="ECO:0000256" key="11">
    <source>
        <dbReference type="ARBA" id="ARBA00022842"/>
    </source>
</evidence>
<evidence type="ECO:0000256" key="7">
    <source>
        <dbReference type="ARBA" id="ARBA00018635"/>
    </source>
</evidence>
<keyword evidence="9" id="KW-0479">Metal-binding</keyword>
<evidence type="ECO:0000313" key="15">
    <source>
        <dbReference type="EMBL" id="CEG11144.1"/>
    </source>
</evidence>
<dbReference type="GO" id="GO:0042132">
    <property type="term" value="F:fructose 1,6-bisphosphate 1-phosphatase activity"/>
    <property type="evidence" value="ECO:0007669"/>
    <property type="project" value="UniProtKB-EC"/>
</dbReference>
<dbReference type="AlphaFoldDB" id="A0A098E6S8"/>
<dbReference type="EMBL" id="CCXY01000026">
    <property type="protein sequence ID" value="CEG11144.1"/>
    <property type="molecule type" value="Genomic_DNA"/>
</dbReference>
<comment type="cofactor">
    <cofactor evidence="2">
        <name>Mg(2+)</name>
        <dbReference type="ChEBI" id="CHEBI:18420"/>
    </cofactor>
</comment>
<sequence length="382" mass="42194">MVKTTISLIKADVGSVAGHSIPHPRMLEACRRILKEGVKNKTIKDFYVTRVGDDMQLIMTHDKGENNKDIHKLAWGAFLKATEFAKKYHLYGAGQDLLSDAFSGNVKGMGPGAAEMEFEERKSEPTVFFMADKTEPSAYSLPLSKIFMDPFTTTGLVIDARMQLGFNFEIQDVIGHKGITLSTPEESYEALSLISDTYRYAIKRILCKDEKIGVAAVVSTDKLNVSAGHYVGKDDPVAIVRAQSGLPAIGEILQPFAFPQLVAGWMRGSHYGALYPCSVADSTPTYFDGPPRLCAIGFQICDGMLVGLEDPEKGENAVGEHMPLDYFEGSVWDVTRRQSMNISRYMRGHGPFMPGTLASDEMEYTTKPEVLKKLADRMKPLI</sequence>
<evidence type="ECO:0000256" key="10">
    <source>
        <dbReference type="ARBA" id="ARBA00022801"/>
    </source>
</evidence>
<evidence type="ECO:0000256" key="4">
    <source>
        <dbReference type="ARBA" id="ARBA00010693"/>
    </source>
</evidence>
<reference evidence="15" key="1">
    <citation type="submission" date="2014-09" db="EMBL/GenBank/DDBJ databases">
        <authorList>
            <person name="Probst J Alexander"/>
        </authorList>
    </citation>
    <scope>NUCLEOTIDE SEQUENCE</scope>
</reference>
<comment type="subunit">
    <text evidence="5">Homooctamer; dimer of tetramers.</text>
</comment>
<evidence type="ECO:0000256" key="1">
    <source>
        <dbReference type="ARBA" id="ARBA00001273"/>
    </source>
</evidence>
<dbReference type="PIRSF" id="PIRSF015647">
    <property type="entry name" value="FBPtase_archl"/>
    <property type="match status" value="1"/>
</dbReference>
<name>A0A098E6S8_9ZZZZ</name>
<protein>
    <recommendedName>
        <fullName evidence="7">Fructose-1,6-bisphosphate aldolase/phosphatase</fullName>
        <ecNumber evidence="6">3.1.3.11</ecNumber>
    </recommendedName>
</protein>
<dbReference type="GO" id="GO:0016829">
    <property type="term" value="F:lyase activity"/>
    <property type="evidence" value="ECO:0007669"/>
    <property type="project" value="UniProtKB-KW"/>
</dbReference>
<keyword evidence="12" id="KW-0456">Lyase</keyword>
<dbReference type="UniPathway" id="UPA00138"/>
<evidence type="ECO:0000256" key="3">
    <source>
        <dbReference type="ARBA" id="ARBA00004742"/>
    </source>
</evidence>
<dbReference type="InterPro" id="IPR002803">
    <property type="entry name" value="FBPase_V"/>
</dbReference>
<dbReference type="SUPFAM" id="SSF111249">
    <property type="entry name" value="Sulfolobus fructose-1,6-bisphosphatase-like"/>
    <property type="match status" value="1"/>
</dbReference>
<keyword evidence="8" id="KW-0312">Gluconeogenesis</keyword>
<dbReference type="HAMAP" id="MF_02067">
    <property type="entry name" value="FBP_aldolase_phosphatase"/>
    <property type="match status" value="1"/>
</dbReference>
<accession>A0A098E6S8</accession>
<dbReference type="Pfam" id="PF01950">
    <property type="entry name" value="FBPase_3"/>
    <property type="match status" value="1"/>
</dbReference>
<keyword evidence="14" id="KW-0119">Carbohydrate metabolism</keyword>
<dbReference type="GO" id="GO:0006094">
    <property type="term" value="P:gluconeogenesis"/>
    <property type="evidence" value="ECO:0007669"/>
    <property type="project" value="UniProtKB-UniPathway"/>
</dbReference>
<evidence type="ECO:0000256" key="13">
    <source>
        <dbReference type="ARBA" id="ARBA00023270"/>
    </source>
</evidence>
<keyword evidence="13" id="KW-0704">Schiff base</keyword>
<dbReference type="PANTHER" id="PTHR38341:SF1">
    <property type="entry name" value="FRUCTOSE-1,6-BISPHOSPHATE ALDOLASE_PHOSPHATASE"/>
    <property type="match status" value="1"/>
</dbReference>
<evidence type="ECO:0000256" key="9">
    <source>
        <dbReference type="ARBA" id="ARBA00022723"/>
    </source>
</evidence>
<keyword evidence="11" id="KW-0460">Magnesium</keyword>
<evidence type="ECO:0000256" key="8">
    <source>
        <dbReference type="ARBA" id="ARBA00022432"/>
    </source>
</evidence>
<dbReference type="GO" id="GO:0046872">
    <property type="term" value="F:metal ion binding"/>
    <property type="evidence" value="ECO:0007669"/>
    <property type="project" value="UniProtKB-KW"/>
</dbReference>
<evidence type="ECO:0000256" key="14">
    <source>
        <dbReference type="ARBA" id="ARBA00023277"/>
    </source>
</evidence>
<dbReference type="EC" id="3.1.3.11" evidence="6"/>
<evidence type="ECO:0000256" key="5">
    <source>
        <dbReference type="ARBA" id="ARBA00011820"/>
    </source>
</evidence>
<keyword evidence="10" id="KW-0378">Hydrolase</keyword>
<comment type="pathway">
    <text evidence="3">Carbohydrate biosynthesis; gluconeogenesis.</text>
</comment>
<evidence type="ECO:0000256" key="12">
    <source>
        <dbReference type="ARBA" id="ARBA00023239"/>
    </source>
</evidence>
<organism evidence="15">
    <name type="scientific">groundwater metagenome</name>
    <dbReference type="NCBI Taxonomy" id="717931"/>
    <lineage>
        <taxon>unclassified sequences</taxon>
        <taxon>metagenomes</taxon>
        <taxon>ecological metagenomes</taxon>
    </lineage>
</organism>
<evidence type="ECO:0000256" key="6">
    <source>
        <dbReference type="ARBA" id="ARBA00013093"/>
    </source>
</evidence>
<proteinExistence type="inferred from homology"/>
<dbReference type="PANTHER" id="PTHR38341">
    <property type="entry name" value="FRUCTOSE-1,6-BISPHOSPHATE ALDOLASE/PHOSPHATASE"/>
    <property type="match status" value="1"/>
</dbReference>
<comment type="similarity">
    <text evidence="4">Belongs to the FBP aldolase/phosphatase family.</text>
</comment>
<comment type="catalytic activity">
    <reaction evidence="1">
        <text>beta-D-fructose 1,6-bisphosphate + H2O = beta-D-fructose 6-phosphate + phosphate</text>
        <dbReference type="Rhea" id="RHEA:11064"/>
        <dbReference type="ChEBI" id="CHEBI:15377"/>
        <dbReference type="ChEBI" id="CHEBI:32966"/>
        <dbReference type="ChEBI" id="CHEBI:43474"/>
        <dbReference type="ChEBI" id="CHEBI:57634"/>
        <dbReference type="EC" id="3.1.3.11"/>
    </reaction>
</comment>
<gene>
    <name evidence="15" type="ORF">MSIBF_A1210004</name>
</gene>